<evidence type="ECO:0000256" key="4">
    <source>
        <dbReference type="ARBA" id="ARBA00022963"/>
    </source>
</evidence>
<feature type="active site" description="Charge relay system" evidence="7">
    <location>
        <position position="320"/>
    </location>
</feature>
<dbReference type="PANTHER" id="PTHR11005">
    <property type="entry name" value="LYSOSOMAL ACID LIPASE-RELATED"/>
    <property type="match status" value="1"/>
</dbReference>
<dbReference type="PIRSF" id="PIRSF000862">
    <property type="entry name" value="Steryl_ester_lip"/>
    <property type="match status" value="1"/>
</dbReference>
<feature type="active site" description="Nucleophile" evidence="7">
    <location>
        <position position="157"/>
    </location>
</feature>
<evidence type="ECO:0000256" key="2">
    <source>
        <dbReference type="ARBA" id="ARBA00022729"/>
    </source>
</evidence>
<evidence type="ECO:0000256" key="6">
    <source>
        <dbReference type="ARBA" id="ARBA00023180"/>
    </source>
</evidence>
<dbReference type="OrthoDB" id="9974421at2759"/>
<keyword evidence="2" id="KW-0732">Signal</keyword>
<feature type="active site" description="Charge relay system" evidence="7">
    <location>
        <position position="355"/>
    </location>
</feature>
<comment type="similarity">
    <text evidence="1">Belongs to the AB hydrolase superfamily. Lipase family.</text>
</comment>
<protein>
    <recommendedName>
        <fullName evidence="8">Partial AB-hydrolase lipase domain-containing protein</fullName>
    </recommendedName>
</protein>
<dbReference type="InterPro" id="IPR006693">
    <property type="entry name" value="AB_hydrolase_lipase"/>
</dbReference>
<keyword evidence="6" id="KW-0325">Glycoprotein</keyword>
<evidence type="ECO:0000259" key="8">
    <source>
        <dbReference type="Pfam" id="PF04083"/>
    </source>
</evidence>
<dbReference type="InterPro" id="IPR029058">
    <property type="entry name" value="AB_hydrolase_fold"/>
</dbReference>
<evidence type="ECO:0000313" key="9">
    <source>
        <dbReference type="EMBL" id="CAH0718898.1"/>
    </source>
</evidence>
<dbReference type="FunFam" id="3.40.50.1820:FF:000057">
    <property type="entry name" value="Lipase"/>
    <property type="match status" value="1"/>
</dbReference>
<evidence type="ECO:0000313" key="10">
    <source>
        <dbReference type="Proteomes" id="UP000838878"/>
    </source>
</evidence>
<evidence type="ECO:0000256" key="1">
    <source>
        <dbReference type="ARBA" id="ARBA00010701"/>
    </source>
</evidence>
<dbReference type="Pfam" id="PF04083">
    <property type="entry name" value="Abhydro_lipase"/>
    <property type="match status" value="1"/>
</dbReference>
<dbReference type="InterPro" id="IPR025483">
    <property type="entry name" value="Lipase_euk"/>
</dbReference>
<organism evidence="9 10">
    <name type="scientific">Brenthis ino</name>
    <name type="common">lesser marbled fritillary</name>
    <dbReference type="NCBI Taxonomy" id="405034"/>
    <lineage>
        <taxon>Eukaryota</taxon>
        <taxon>Metazoa</taxon>
        <taxon>Ecdysozoa</taxon>
        <taxon>Arthropoda</taxon>
        <taxon>Hexapoda</taxon>
        <taxon>Insecta</taxon>
        <taxon>Pterygota</taxon>
        <taxon>Neoptera</taxon>
        <taxon>Endopterygota</taxon>
        <taxon>Lepidoptera</taxon>
        <taxon>Glossata</taxon>
        <taxon>Ditrysia</taxon>
        <taxon>Papilionoidea</taxon>
        <taxon>Nymphalidae</taxon>
        <taxon>Heliconiinae</taxon>
        <taxon>Argynnini</taxon>
        <taxon>Brenthis</taxon>
    </lineage>
</organism>
<name>A0A8J9VBN6_9NEOP</name>
<dbReference type="GO" id="GO:0016042">
    <property type="term" value="P:lipid catabolic process"/>
    <property type="evidence" value="ECO:0007669"/>
    <property type="project" value="UniProtKB-KW"/>
</dbReference>
<feature type="non-terminal residue" evidence="9">
    <location>
        <position position="384"/>
    </location>
</feature>
<keyword evidence="10" id="KW-1185">Reference proteome</keyword>
<keyword evidence="3" id="KW-0378">Hydrolase</keyword>
<dbReference type="Proteomes" id="UP000838878">
    <property type="component" value="Chromosome 13"/>
</dbReference>
<evidence type="ECO:0000256" key="5">
    <source>
        <dbReference type="ARBA" id="ARBA00023098"/>
    </source>
</evidence>
<dbReference type="SUPFAM" id="SSF53474">
    <property type="entry name" value="alpha/beta-Hydrolases"/>
    <property type="match status" value="1"/>
</dbReference>
<gene>
    <name evidence="9" type="ORF">BINO364_LOCUS5304</name>
</gene>
<dbReference type="Gene3D" id="3.40.50.1820">
    <property type="entry name" value="alpha/beta hydrolase"/>
    <property type="match status" value="1"/>
</dbReference>
<evidence type="ECO:0000256" key="7">
    <source>
        <dbReference type="PIRSR" id="PIRSR000862-1"/>
    </source>
</evidence>
<dbReference type="GO" id="GO:0016788">
    <property type="term" value="F:hydrolase activity, acting on ester bonds"/>
    <property type="evidence" value="ECO:0007669"/>
    <property type="project" value="InterPro"/>
</dbReference>
<feature type="domain" description="Partial AB-hydrolase lipase" evidence="8">
    <location>
        <begin position="3"/>
        <end position="67"/>
    </location>
</feature>
<dbReference type="EMBL" id="OV170233">
    <property type="protein sequence ID" value="CAH0718898.1"/>
    <property type="molecule type" value="Genomic_DNA"/>
</dbReference>
<keyword evidence="4" id="KW-0442">Lipid degradation</keyword>
<reference evidence="9" key="1">
    <citation type="submission" date="2021-12" db="EMBL/GenBank/DDBJ databases">
        <authorList>
            <person name="Martin H S."/>
        </authorList>
    </citation>
    <scope>NUCLEOTIDE SEQUENCE</scope>
</reference>
<proteinExistence type="inferred from homology"/>
<sequence>MKSQLVTSSGYPIELHRAVTSDGYILQLHRIPSGRRTVRKTGPSLKGKKVVLIGHGLLGSSGDFVLMGPGKSIGKEFNTRALALFNVPVYFLADEGYDVWLANFRGNIYTSHETYTRADRRFWEYSFHEHGTLDLPACIDKVLNVTGLQKLLYVGYSMGTTTAFIMLSERPEYNDKLLSYVALAPAVYLTNIKLFAEWTLKEFPILEYLRSVGVLAIDINPEALYLLVQAWCSVREVRLNVCMRVVYRFVGNDEEQYDPDIMPLAIARMQPASFRQLEHFGKIAMTDEFTAWEDGLFGSVRAYNLDNVKTPVTLMYCENDKLTEKKQIYRLARKLNSTGVLEAIQPIGDWFKLNHLDVVFAKDLGTMVSQHIMKHIGYIFSKNG</sequence>
<evidence type="ECO:0000256" key="3">
    <source>
        <dbReference type="ARBA" id="ARBA00022801"/>
    </source>
</evidence>
<accession>A0A8J9VBN6</accession>
<dbReference type="AlphaFoldDB" id="A0A8J9VBN6"/>
<keyword evidence="5" id="KW-0443">Lipid metabolism</keyword>